<comment type="caution">
    <text evidence="3">The sequence shown here is derived from an EMBL/GenBank/DDBJ whole genome shotgun (WGS) entry which is preliminary data.</text>
</comment>
<keyword evidence="1" id="KW-1133">Transmembrane helix</keyword>
<evidence type="ECO:0000313" key="3">
    <source>
        <dbReference type="EMBL" id="RTQ31135.1"/>
    </source>
</evidence>
<feature type="transmembrane region" description="Helical" evidence="1">
    <location>
        <begin position="40"/>
        <end position="58"/>
    </location>
</feature>
<dbReference type="Gene3D" id="1.10.3730.20">
    <property type="match status" value="1"/>
</dbReference>
<dbReference type="InterPro" id="IPR037185">
    <property type="entry name" value="EmrE-like"/>
</dbReference>
<organism evidence="3 4">
    <name type="scientific">Variovorax gossypii</name>
    <dbReference type="NCBI Taxonomy" id="1679495"/>
    <lineage>
        <taxon>Bacteria</taxon>
        <taxon>Pseudomonadati</taxon>
        <taxon>Pseudomonadota</taxon>
        <taxon>Betaproteobacteria</taxon>
        <taxon>Burkholderiales</taxon>
        <taxon>Comamonadaceae</taxon>
        <taxon>Variovorax</taxon>
    </lineage>
</organism>
<dbReference type="OrthoDB" id="9806718at2"/>
<dbReference type="InterPro" id="IPR000620">
    <property type="entry name" value="EamA_dom"/>
</dbReference>
<feature type="transmembrane region" description="Helical" evidence="1">
    <location>
        <begin position="126"/>
        <end position="143"/>
    </location>
</feature>
<dbReference type="PANTHER" id="PTHR22911:SF137">
    <property type="entry name" value="SOLUTE CARRIER FAMILY 35 MEMBER G2-RELATED"/>
    <property type="match status" value="1"/>
</dbReference>
<dbReference type="Pfam" id="PF00892">
    <property type="entry name" value="EamA"/>
    <property type="match status" value="1"/>
</dbReference>
<reference evidence="3 4" key="1">
    <citation type="submission" date="2018-12" db="EMBL/GenBank/DDBJ databases">
        <title>The genome of Variovorax gossypii DSM 100435.</title>
        <authorList>
            <person name="Gao J."/>
            <person name="Sun J."/>
        </authorList>
    </citation>
    <scope>NUCLEOTIDE SEQUENCE [LARGE SCALE GENOMIC DNA]</scope>
    <source>
        <strain evidence="3 4">DSM 100435</strain>
    </source>
</reference>
<dbReference type="AlphaFoldDB" id="A0A3S0J227"/>
<dbReference type="PANTHER" id="PTHR22911">
    <property type="entry name" value="ACYL-MALONYL CONDENSING ENZYME-RELATED"/>
    <property type="match status" value="1"/>
</dbReference>
<evidence type="ECO:0000313" key="4">
    <source>
        <dbReference type="Proteomes" id="UP000267418"/>
    </source>
</evidence>
<gene>
    <name evidence="3" type="ORF">EJP69_26835</name>
</gene>
<dbReference type="Proteomes" id="UP000267418">
    <property type="component" value="Unassembled WGS sequence"/>
</dbReference>
<dbReference type="RefSeq" id="WP_093204267.1">
    <property type="nucleotide sequence ID" value="NZ_RXOE01000010.1"/>
</dbReference>
<accession>A0A3S0J227</accession>
<evidence type="ECO:0000256" key="1">
    <source>
        <dbReference type="SAM" id="Phobius"/>
    </source>
</evidence>
<proteinExistence type="predicted"/>
<name>A0A3S0J227_9BURK</name>
<dbReference type="EMBL" id="RXOE01000010">
    <property type="protein sequence ID" value="RTQ31135.1"/>
    <property type="molecule type" value="Genomic_DNA"/>
</dbReference>
<dbReference type="FunFam" id="1.10.3730.20:FF:000009">
    <property type="entry name" value="EamA family transporter"/>
    <property type="match status" value="1"/>
</dbReference>
<evidence type="ECO:0000259" key="2">
    <source>
        <dbReference type="Pfam" id="PF00892"/>
    </source>
</evidence>
<feature type="transmembrane region" description="Helical" evidence="1">
    <location>
        <begin position="6"/>
        <end position="28"/>
    </location>
</feature>
<dbReference type="GO" id="GO:0016020">
    <property type="term" value="C:membrane"/>
    <property type="evidence" value="ECO:0007669"/>
    <property type="project" value="InterPro"/>
</dbReference>
<feature type="domain" description="EamA" evidence="2">
    <location>
        <begin position="8"/>
        <end position="141"/>
    </location>
</feature>
<sequence>MNLTASNWFLWAVLSAVFAALTAILAKLGLAGVDSDMATLVRTVVIFAVLLVFVNATGKWTNPLQLSPRTWLFLVLSGLATGASWVCYFRALKMGNASQVAPVDKLSVVLVVLFAVMFLGERPSGREWAGVAMIAGGVLMLAIKR</sequence>
<keyword evidence="4" id="KW-1185">Reference proteome</keyword>
<dbReference type="SUPFAM" id="SSF103481">
    <property type="entry name" value="Multidrug resistance efflux transporter EmrE"/>
    <property type="match status" value="1"/>
</dbReference>
<keyword evidence="1" id="KW-0812">Transmembrane</keyword>
<protein>
    <submittedName>
        <fullName evidence="3">EamA family transporter</fullName>
    </submittedName>
</protein>
<feature type="transmembrane region" description="Helical" evidence="1">
    <location>
        <begin position="70"/>
        <end position="91"/>
    </location>
</feature>
<keyword evidence="1" id="KW-0472">Membrane</keyword>